<comment type="similarity">
    <text evidence="8">Belongs to the binding-protein-dependent transport system permease family.</text>
</comment>
<dbReference type="GO" id="GO:0055085">
    <property type="term" value="P:transmembrane transport"/>
    <property type="evidence" value="ECO:0007669"/>
    <property type="project" value="InterPro"/>
</dbReference>
<evidence type="ECO:0000256" key="8">
    <source>
        <dbReference type="RuleBase" id="RU363032"/>
    </source>
</evidence>
<dbReference type="Gene3D" id="1.10.3720.10">
    <property type="entry name" value="MetI-like"/>
    <property type="match status" value="1"/>
</dbReference>
<dbReference type="Proteomes" id="UP000509638">
    <property type="component" value="Chromosome"/>
</dbReference>
<feature type="transmembrane region" description="Helical" evidence="8">
    <location>
        <begin position="175"/>
        <end position="196"/>
    </location>
</feature>
<dbReference type="PROSITE" id="PS50928">
    <property type="entry name" value="ABC_TM1"/>
    <property type="match status" value="1"/>
</dbReference>
<evidence type="ECO:0000256" key="5">
    <source>
        <dbReference type="ARBA" id="ARBA00022692"/>
    </source>
</evidence>
<evidence type="ECO:0000259" key="9">
    <source>
        <dbReference type="PROSITE" id="PS50928"/>
    </source>
</evidence>
<evidence type="ECO:0000256" key="4">
    <source>
        <dbReference type="ARBA" id="ARBA00022519"/>
    </source>
</evidence>
<dbReference type="Pfam" id="PF00528">
    <property type="entry name" value="BPD_transp_1"/>
    <property type="match status" value="1"/>
</dbReference>
<accession>A0A7D5IPK0</accession>
<dbReference type="CDD" id="cd06261">
    <property type="entry name" value="TM_PBP2"/>
    <property type="match status" value="1"/>
</dbReference>
<dbReference type="RefSeq" id="WP_178011811.1">
    <property type="nucleotide sequence ID" value="NZ_CP058316.1"/>
</dbReference>
<sequence length="265" mass="28159">MKTSRPVAASLAVAGYIVMIVPILFVVATAFTGGSTLRFPPEGFSLRWFEAALAYDPFIDALLSSLQLALLATVLALVIGVPVTLAIHRGRLPGKGLVEGLFLSPLIVPELVVGLALYQQLMIGLRLDNFPVLLIGHTVLMLPYAVRVTGASLALADPGLEEAARGLGASPVRAFFTVTLPLLRPGIFSAGLLSFVTSFNNVPLSLLLQSRDFRTLPVTMLDYVQQSYDPMVAATSTIILAGTVVIAVIAERTVGFARIFGGINR</sequence>
<comment type="subcellular location">
    <subcellularLocation>
        <location evidence="1">Cell inner membrane</location>
        <topology evidence="1">Multi-pass membrane protein</topology>
    </subcellularLocation>
    <subcellularLocation>
        <location evidence="8">Cell membrane</location>
        <topology evidence="8">Multi-pass membrane protein</topology>
    </subcellularLocation>
</comment>
<evidence type="ECO:0000256" key="3">
    <source>
        <dbReference type="ARBA" id="ARBA00022475"/>
    </source>
</evidence>
<dbReference type="SUPFAM" id="SSF161098">
    <property type="entry name" value="MetI-like"/>
    <property type="match status" value="1"/>
</dbReference>
<dbReference type="InterPro" id="IPR000515">
    <property type="entry name" value="MetI-like"/>
</dbReference>
<feature type="transmembrane region" description="Helical" evidence="8">
    <location>
        <begin position="7"/>
        <end position="31"/>
    </location>
</feature>
<dbReference type="InterPro" id="IPR035906">
    <property type="entry name" value="MetI-like_sf"/>
</dbReference>
<keyword evidence="6 8" id="KW-1133">Transmembrane helix</keyword>
<evidence type="ECO:0000313" key="11">
    <source>
        <dbReference type="Proteomes" id="UP000509638"/>
    </source>
</evidence>
<feature type="transmembrane region" description="Helical" evidence="8">
    <location>
        <begin position="231"/>
        <end position="250"/>
    </location>
</feature>
<keyword evidence="5 8" id="KW-0812">Transmembrane</keyword>
<evidence type="ECO:0000256" key="6">
    <source>
        <dbReference type="ARBA" id="ARBA00022989"/>
    </source>
</evidence>
<protein>
    <submittedName>
        <fullName evidence="10">ABC transporter permease</fullName>
    </submittedName>
</protein>
<feature type="transmembrane region" description="Helical" evidence="8">
    <location>
        <begin position="100"/>
        <end position="118"/>
    </location>
</feature>
<dbReference type="GO" id="GO:0005886">
    <property type="term" value="C:plasma membrane"/>
    <property type="evidence" value="ECO:0007669"/>
    <property type="project" value="UniProtKB-SubCell"/>
</dbReference>
<keyword evidence="2 8" id="KW-0813">Transport</keyword>
<reference evidence="10 11" key="1">
    <citation type="submission" date="2020-06" db="EMBL/GenBank/DDBJ databases">
        <authorList>
            <person name="Jo H."/>
        </authorList>
    </citation>
    <scope>NUCLEOTIDE SEQUENCE [LARGE SCALE GENOMIC DNA]</scope>
    <source>
        <strain evidence="10 11">I46</strain>
    </source>
</reference>
<evidence type="ECO:0000256" key="1">
    <source>
        <dbReference type="ARBA" id="ARBA00004429"/>
    </source>
</evidence>
<dbReference type="EMBL" id="CP058316">
    <property type="protein sequence ID" value="QLD11679.1"/>
    <property type="molecule type" value="Genomic_DNA"/>
</dbReference>
<keyword evidence="7 8" id="KW-0472">Membrane</keyword>
<dbReference type="PANTHER" id="PTHR43357:SF4">
    <property type="entry name" value="INNER MEMBRANE ABC TRANSPORTER PERMEASE PROTEIN YDCV"/>
    <property type="match status" value="1"/>
</dbReference>
<organism evidence="10 11">
    <name type="scientific">Microbacterium oleivorans</name>
    <dbReference type="NCBI Taxonomy" id="273677"/>
    <lineage>
        <taxon>Bacteria</taxon>
        <taxon>Bacillati</taxon>
        <taxon>Actinomycetota</taxon>
        <taxon>Actinomycetes</taxon>
        <taxon>Micrococcales</taxon>
        <taxon>Microbacteriaceae</taxon>
        <taxon>Microbacterium</taxon>
    </lineage>
</organism>
<keyword evidence="3" id="KW-1003">Cell membrane</keyword>
<dbReference type="PANTHER" id="PTHR43357">
    <property type="entry name" value="INNER MEMBRANE ABC TRANSPORTER PERMEASE PROTEIN YDCV"/>
    <property type="match status" value="1"/>
</dbReference>
<proteinExistence type="inferred from homology"/>
<keyword evidence="4" id="KW-0997">Cell inner membrane</keyword>
<name>A0A7D5IPK0_9MICO</name>
<evidence type="ECO:0000313" key="10">
    <source>
        <dbReference type="EMBL" id="QLD11679.1"/>
    </source>
</evidence>
<feature type="transmembrane region" description="Helical" evidence="8">
    <location>
        <begin position="66"/>
        <end position="88"/>
    </location>
</feature>
<feature type="transmembrane region" description="Helical" evidence="8">
    <location>
        <begin position="130"/>
        <end position="155"/>
    </location>
</feature>
<gene>
    <name evidence="10" type="ORF">HW566_07795</name>
</gene>
<evidence type="ECO:0000256" key="7">
    <source>
        <dbReference type="ARBA" id="ARBA00023136"/>
    </source>
</evidence>
<feature type="domain" description="ABC transmembrane type-1" evidence="9">
    <location>
        <begin position="62"/>
        <end position="250"/>
    </location>
</feature>
<dbReference type="AlphaFoldDB" id="A0A7D5IPK0"/>
<evidence type="ECO:0000256" key="2">
    <source>
        <dbReference type="ARBA" id="ARBA00022448"/>
    </source>
</evidence>